<dbReference type="PANTHER" id="PTHR23026:SF123">
    <property type="entry name" value="NAD(P)H NITROREDUCTASE RV3131-RELATED"/>
    <property type="match status" value="1"/>
</dbReference>
<dbReference type="EMBL" id="AP012319">
    <property type="protein sequence ID" value="BAL89167.1"/>
    <property type="molecule type" value="Genomic_DNA"/>
</dbReference>
<evidence type="ECO:0000313" key="3">
    <source>
        <dbReference type="Proteomes" id="UP000007882"/>
    </source>
</evidence>
<dbReference type="STRING" id="512565.AMIS_39470"/>
<keyword evidence="3" id="KW-1185">Reference proteome</keyword>
<dbReference type="InterPro" id="IPR000415">
    <property type="entry name" value="Nitroreductase-like"/>
</dbReference>
<dbReference type="GO" id="GO:0016491">
    <property type="term" value="F:oxidoreductase activity"/>
    <property type="evidence" value="ECO:0007669"/>
    <property type="project" value="InterPro"/>
</dbReference>
<dbReference type="SUPFAM" id="SSF55469">
    <property type="entry name" value="FMN-dependent nitroreductase-like"/>
    <property type="match status" value="2"/>
</dbReference>
<dbReference type="Proteomes" id="UP000007882">
    <property type="component" value="Chromosome"/>
</dbReference>
<dbReference type="HOGENOM" id="CLU_051479_2_0_11"/>
<feature type="region of interest" description="Disordered" evidence="1">
    <location>
        <begin position="1"/>
        <end position="20"/>
    </location>
</feature>
<dbReference type="KEGG" id="ams:AMIS_39470"/>
<dbReference type="PATRIC" id="fig|512565.3.peg.3933"/>
<gene>
    <name evidence="2" type="ordered locus">AMIS_39470</name>
</gene>
<proteinExistence type="predicted"/>
<accession>I0H830</accession>
<reference evidence="2 3" key="1">
    <citation type="submission" date="2012-02" db="EMBL/GenBank/DDBJ databases">
        <title>Complete genome sequence of Actinoplanes missouriensis 431 (= NBRC 102363).</title>
        <authorList>
            <person name="Ohnishi Y."/>
            <person name="Ishikawa J."/>
            <person name="Sekine M."/>
            <person name="Hosoyama A."/>
            <person name="Harada T."/>
            <person name="Narita H."/>
            <person name="Hata T."/>
            <person name="Konno Y."/>
            <person name="Tutikane K."/>
            <person name="Fujita N."/>
            <person name="Horinouchi S."/>
            <person name="Hayakawa M."/>
        </authorList>
    </citation>
    <scope>NUCLEOTIDE SEQUENCE [LARGE SCALE GENOMIC DNA]</scope>
    <source>
        <strain evidence="3">ATCC 14538 / DSM 43046 / CBS 188.64 / JCM 3121 / NBRC 102363 / NCIMB 12654 / NRRL B-3342 / UNCC 431</strain>
    </source>
</reference>
<protein>
    <submittedName>
        <fullName evidence="2">Uncharacterized protein</fullName>
    </submittedName>
</protein>
<dbReference type="eggNOG" id="COG0778">
    <property type="taxonomic scope" value="Bacteria"/>
</dbReference>
<dbReference type="InterPro" id="IPR050627">
    <property type="entry name" value="Nitroreductase/BluB"/>
</dbReference>
<organism evidence="2 3">
    <name type="scientific">Actinoplanes missouriensis (strain ATCC 14538 / DSM 43046 / CBS 188.64 / JCM 3121 / NBRC 102363 / NCIMB 12654 / NRRL B-3342 / UNCC 431)</name>
    <dbReference type="NCBI Taxonomy" id="512565"/>
    <lineage>
        <taxon>Bacteria</taxon>
        <taxon>Bacillati</taxon>
        <taxon>Actinomycetota</taxon>
        <taxon>Actinomycetes</taxon>
        <taxon>Micromonosporales</taxon>
        <taxon>Micromonosporaceae</taxon>
        <taxon>Actinoplanes</taxon>
    </lineage>
</organism>
<evidence type="ECO:0000313" key="2">
    <source>
        <dbReference type="EMBL" id="BAL89167.1"/>
    </source>
</evidence>
<dbReference type="NCBIfam" id="NF047509">
    <property type="entry name" value="Rv3131_FMN_oxido"/>
    <property type="match status" value="1"/>
</dbReference>
<evidence type="ECO:0000256" key="1">
    <source>
        <dbReference type="SAM" id="MobiDB-lite"/>
    </source>
</evidence>
<sequence length="360" mass="38523">MRGPTALLPVPAGESRGGMEATRLVPPSRQILLDCVRAAARAPSLHNSQPWLFRVDPPAVEVFADPARRLPVVDPVGREQLISLGAAVVTLRIAMRKAGYRVRAELSPAQPDMSPVTRSVASPVTGTVASSVASSVAGNVASPVARIIADRPAHADAVTESLAAAIPHRHTNRRPFAQVAVPADAIAQLQDAARQEGATLTVADPTGRDAILGLAREADRWLHERPHYAEEIARWTGQNARHDGVPEWAAGPWDALEVMPVRDFAGAGGPREPFEPYPTIVVLATDGDTPLDWLRAGQALQRVLLTATWLGLATTPISQPVEVPAVRAKLTRRPAQMVLRVGYGRVAGQTPRRPISEMLL</sequence>
<name>I0H830_ACTM4</name>
<dbReference type="PANTHER" id="PTHR23026">
    <property type="entry name" value="NADPH NITROREDUCTASE"/>
    <property type="match status" value="1"/>
</dbReference>
<dbReference type="Gene3D" id="3.40.109.10">
    <property type="entry name" value="NADH Oxidase"/>
    <property type="match status" value="1"/>
</dbReference>
<dbReference type="AlphaFoldDB" id="I0H830"/>